<evidence type="ECO:0000256" key="6">
    <source>
        <dbReference type="ARBA" id="ARBA00022833"/>
    </source>
</evidence>
<dbReference type="RefSeq" id="XP_025583832.1">
    <property type="nucleotide sequence ID" value="XM_025732869.2"/>
</dbReference>
<feature type="domain" description="Lysine-specific metallo-endopeptidase" evidence="9">
    <location>
        <begin position="180"/>
        <end position="238"/>
    </location>
</feature>
<evidence type="ECO:0000256" key="8">
    <source>
        <dbReference type="SAM" id="SignalP"/>
    </source>
</evidence>
<organism evidence="10 11">
    <name type="scientific">Fusarium venenatum</name>
    <dbReference type="NCBI Taxonomy" id="56646"/>
    <lineage>
        <taxon>Eukaryota</taxon>
        <taxon>Fungi</taxon>
        <taxon>Dikarya</taxon>
        <taxon>Ascomycota</taxon>
        <taxon>Pezizomycotina</taxon>
        <taxon>Sordariomycetes</taxon>
        <taxon>Hypocreomycetidae</taxon>
        <taxon>Hypocreales</taxon>
        <taxon>Nectriaceae</taxon>
        <taxon>Fusarium</taxon>
    </lineage>
</organism>
<evidence type="ECO:0000256" key="5">
    <source>
        <dbReference type="ARBA" id="ARBA00022801"/>
    </source>
</evidence>
<comment type="similarity">
    <text evidence="2">Belongs to the peptidase M35 family.</text>
</comment>
<dbReference type="KEGG" id="fvn:FVRRES_04548"/>
<evidence type="ECO:0000256" key="1">
    <source>
        <dbReference type="ARBA" id="ARBA00001947"/>
    </source>
</evidence>
<name>A0A2L2SSJ5_9HYPO</name>
<sequence>MLQSALLLLSTGLLALASPTPRASKSFAKFLDKRDPPIIDGAFSDQEKKQASEGARDALQLAYYALTPSSISDEIFAKWFHPDDRDTVNKVFDAILGDDHEDGKGNPLLGKLRIMPDYQDPDDGEFSCDGDTQAETRDAGGENPEIIMCPKGFESGGIGKGYDGVNPVRCEKFDARVSSKMESLGSILIHEYTHYDNLVKGILPKLGTDDHAYGPYDSQQLSREDKLDNADNYSWFANELHWSIICGKSFDAPTTADSKRKA</sequence>
<dbReference type="SUPFAM" id="SSF55486">
    <property type="entry name" value="Metalloproteases ('zincins'), catalytic domain"/>
    <property type="match status" value="1"/>
</dbReference>
<dbReference type="PANTHER" id="PTHR37016:SF3">
    <property type="entry name" value="NEUTRAL PROTEASE 2-RELATED"/>
    <property type="match status" value="1"/>
</dbReference>
<keyword evidence="11" id="KW-1185">Reference proteome</keyword>
<dbReference type="InterPro" id="IPR029463">
    <property type="entry name" value="Lys_MEP"/>
</dbReference>
<dbReference type="Proteomes" id="UP000245910">
    <property type="component" value="Chromosome II"/>
</dbReference>
<dbReference type="PANTHER" id="PTHR37016">
    <property type="match status" value="1"/>
</dbReference>
<feature type="chain" id="PRO_5014682256" description="Lysine-specific metallo-endopeptidase domain-containing protein" evidence="8">
    <location>
        <begin position="18"/>
        <end position="262"/>
    </location>
</feature>
<keyword evidence="5" id="KW-0378">Hydrolase</keyword>
<keyword evidence="8" id="KW-0732">Signal</keyword>
<dbReference type="OrthoDB" id="5357726at2759"/>
<evidence type="ECO:0000256" key="4">
    <source>
        <dbReference type="ARBA" id="ARBA00022723"/>
    </source>
</evidence>
<dbReference type="InterPro" id="IPR024079">
    <property type="entry name" value="MetalloPept_cat_dom_sf"/>
</dbReference>
<evidence type="ECO:0000256" key="3">
    <source>
        <dbReference type="ARBA" id="ARBA00022670"/>
    </source>
</evidence>
<keyword evidence="3" id="KW-0645">Protease</keyword>
<dbReference type="GO" id="GO:0006508">
    <property type="term" value="P:proteolysis"/>
    <property type="evidence" value="ECO:0007669"/>
    <property type="project" value="UniProtKB-KW"/>
</dbReference>
<comment type="cofactor">
    <cofactor evidence="1">
        <name>Zn(2+)</name>
        <dbReference type="ChEBI" id="CHEBI:29105"/>
    </cofactor>
</comment>
<dbReference type="GO" id="GO:0046872">
    <property type="term" value="F:metal ion binding"/>
    <property type="evidence" value="ECO:0007669"/>
    <property type="project" value="UniProtKB-KW"/>
</dbReference>
<dbReference type="GeneID" id="37256187"/>
<dbReference type="GO" id="GO:0004222">
    <property type="term" value="F:metalloendopeptidase activity"/>
    <property type="evidence" value="ECO:0007669"/>
    <property type="project" value="InterPro"/>
</dbReference>
<dbReference type="Pfam" id="PF14521">
    <property type="entry name" value="Aspzincin_M35"/>
    <property type="match status" value="1"/>
</dbReference>
<keyword evidence="6" id="KW-0862">Zinc</keyword>
<proteinExistence type="inferred from homology"/>
<evidence type="ECO:0000256" key="7">
    <source>
        <dbReference type="ARBA" id="ARBA00023049"/>
    </source>
</evidence>
<accession>A0A2L2SSJ5</accession>
<evidence type="ECO:0000259" key="9">
    <source>
        <dbReference type="Pfam" id="PF14521"/>
    </source>
</evidence>
<reference evidence="11" key="1">
    <citation type="submission" date="2014-10" db="EMBL/GenBank/DDBJ databases">
        <authorList>
            <person name="King R."/>
        </authorList>
    </citation>
    <scope>NUCLEOTIDE SEQUENCE [LARGE SCALE GENOMIC DNA]</scope>
    <source>
        <strain evidence="11">A3/5</strain>
    </source>
</reference>
<keyword evidence="4" id="KW-0479">Metal-binding</keyword>
<feature type="signal peptide" evidence="8">
    <location>
        <begin position="1"/>
        <end position="17"/>
    </location>
</feature>
<dbReference type="AlphaFoldDB" id="A0A2L2SSJ5"/>
<evidence type="ECO:0000256" key="2">
    <source>
        <dbReference type="ARBA" id="ARBA00010279"/>
    </source>
</evidence>
<evidence type="ECO:0000313" key="11">
    <source>
        <dbReference type="Proteomes" id="UP000245910"/>
    </source>
</evidence>
<dbReference type="InterPro" id="IPR050414">
    <property type="entry name" value="Fungal_M35_metalloproteases"/>
</dbReference>
<keyword evidence="7" id="KW-0482">Metalloprotease</keyword>
<evidence type="ECO:0000313" key="10">
    <source>
        <dbReference type="EMBL" id="CEI60112.1"/>
    </source>
</evidence>
<protein>
    <recommendedName>
        <fullName evidence="9">Lysine-specific metallo-endopeptidase domain-containing protein</fullName>
    </recommendedName>
</protein>
<dbReference type="Gene3D" id="3.40.390.10">
    <property type="entry name" value="Collagenase (Catalytic Domain)"/>
    <property type="match status" value="1"/>
</dbReference>
<dbReference type="EMBL" id="LN649230">
    <property type="protein sequence ID" value="CEI60112.1"/>
    <property type="molecule type" value="Genomic_DNA"/>
</dbReference>